<accession>A0ABQ7TS93</accession>
<evidence type="ECO:0000256" key="4">
    <source>
        <dbReference type="ARBA" id="ARBA00023002"/>
    </source>
</evidence>
<evidence type="ECO:0000256" key="5">
    <source>
        <dbReference type="ARBA" id="ARBA00023004"/>
    </source>
</evidence>
<dbReference type="PANTHER" id="PTHR24296">
    <property type="entry name" value="CYTOCHROME P450"/>
    <property type="match status" value="1"/>
</dbReference>
<protein>
    <recommendedName>
        <fullName evidence="8">Cytochrome P450</fullName>
    </recommendedName>
</protein>
<gene>
    <name evidence="6" type="ORF">KY290_036292</name>
</gene>
<comment type="caution">
    <text evidence="6">The sequence shown here is derived from an EMBL/GenBank/DDBJ whole genome shotgun (WGS) entry which is preliminary data.</text>
</comment>
<dbReference type="Gene3D" id="1.10.630.10">
    <property type="entry name" value="Cytochrome P450"/>
    <property type="match status" value="1"/>
</dbReference>
<keyword evidence="7" id="KW-1185">Reference proteome</keyword>
<dbReference type="SUPFAM" id="SSF48264">
    <property type="entry name" value="Cytochrome P450"/>
    <property type="match status" value="1"/>
</dbReference>
<comment type="similarity">
    <text evidence="2">Belongs to the cytochrome P450 family.</text>
</comment>
<name>A0ABQ7TS93_SOLTU</name>
<evidence type="ECO:0000313" key="6">
    <source>
        <dbReference type="EMBL" id="KAH0737587.1"/>
    </source>
</evidence>
<evidence type="ECO:0000256" key="1">
    <source>
        <dbReference type="ARBA" id="ARBA00001971"/>
    </source>
</evidence>
<keyword evidence="4" id="KW-0560">Oxidoreductase</keyword>
<dbReference type="InterPro" id="IPR036396">
    <property type="entry name" value="Cyt_P450_sf"/>
</dbReference>
<organism evidence="6 7">
    <name type="scientific">Solanum tuberosum</name>
    <name type="common">Potato</name>
    <dbReference type="NCBI Taxonomy" id="4113"/>
    <lineage>
        <taxon>Eukaryota</taxon>
        <taxon>Viridiplantae</taxon>
        <taxon>Streptophyta</taxon>
        <taxon>Embryophyta</taxon>
        <taxon>Tracheophyta</taxon>
        <taxon>Spermatophyta</taxon>
        <taxon>Magnoliopsida</taxon>
        <taxon>eudicotyledons</taxon>
        <taxon>Gunneridae</taxon>
        <taxon>Pentapetalae</taxon>
        <taxon>asterids</taxon>
        <taxon>lamiids</taxon>
        <taxon>Solanales</taxon>
        <taxon>Solanaceae</taxon>
        <taxon>Solanoideae</taxon>
        <taxon>Solaneae</taxon>
        <taxon>Solanum</taxon>
    </lineage>
</organism>
<evidence type="ECO:0000256" key="3">
    <source>
        <dbReference type="ARBA" id="ARBA00022723"/>
    </source>
</evidence>
<dbReference type="EMBL" id="JAIVGD010000028">
    <property type="protein sequence ID" value="KAH0737587.1"/>
    <property type="molecule type" value="Genomic_DNA"/>
</dbReference>
<sequence length="140" mass="15851">MEFSQLMVISGGNRGSCRVKAKFAHILSEVIKSNKIVDIQDLLMKATLDFVFRVAFGVELDSMSGSNEQGKNFIAAFDDANAMTLWRYVDILWKIKRFLNIETEAKKTEQMLTPKVDLSVSKSPFSVQMRLLLLLQSQKA</sequence>
<evidence type="ECO:0000313" key="7">
    <source>
        <dbReference type="Proteomes" id="UP000826656"/>
    </source>
</evidence>
<keyword evidence="3" id="KW-0479">Metal-binding</keyword>
<reference evidence="6 7" key="1">
    <citation type="journal article" date="2021" name="bioRxiv">
        <title>Chromosome-scale and haplotype-resolved genome assembly of a tetraploid potato cultivar.</title>
        <authorList>
            <person name="Sun H."/>
            <person name="Jiao W.-B."/>
            <person name="Krause K."/>
            <person name="Campoy J.A."/>
            <person name="Goel M."/>
            <person name="Folz-Donahue K."/>
            <person name="Kukat C."/>
            <person name="Huettel B."/>
            <person name="Schneeberger K."/>
        </authorList>
    </citation>
    <scope>NUCLEOTIDE SEQUENCE [LARGE SCALE GENOMIC DNA]</scope>
    <source>
        <strain evidence="6">SolTubOtavaFocal</strain>
        <tissue evidence="6">Leaves</tissue>
    </source>
</reference>
<keyword evidence="5" id="KW-0408">Iron</keyword>
<dbReference type="Proteomes" id="UP000826656">
    <property type="component" value="Unassembled WGS sequence"/>
</dbReference>
<comment type="cofactor">
    <cofactor evidence="1">
        <name>heme</name>
        <dbReference type="ChEBI" id="CHEBI:30413"/>
    </cofactor>
</comment>
<evidence type="ECO:0008006" key="8">
    <source>
        <dbReference type="Google" id="ProtNLM"/>
    </source>
</evidence>
<evidence type="ECO:0000256" key="2">
    <source>
        <dbReference type="ARBA" id="ARBA00010617"/>
    </source>
</evidence>
<proteinExistence type="inferred from homology"/>